<evidence type="ECO:0000256" key="2">
    <source>
        <dbReference type="ARBA" id="ARBA00022679"/>
    </source>
</evidence>
<dbReference type="GO" id="GO:0012505">
    <property type="term" value="C:endomembrane system"/>
    <property type="evidence" value="ECO:0007669"/>
    <property type="project" value="TreeGrafter"/>
</dbReference>
<keyword evidence="7" id="KW-1185">Reference proteome</keyword>
<evidence type="ECO:0000259" key="5">
    <source>
        <dbReference type="SMART" id="SM00563"/>
    </source>
</evidence>
<evidence type="ECO:0000256" key="4">
    <source>
        <dbReference type="SAM" id="Phobius"/>
    </source>
</evidence>
<dbReference type="RefSeq" id="XP_015654655.1">
    <property type="nucleotide sequence ID" value="XM_015806784.1"/>
</dbReference>
<evidence type="ECO:0000256" key="3">
    <source>
        <dbReference type="ARBA" id="ARBA00023315"/>
    </source>
</evidence>
<dbReference type="PANTHER" id="PTHR10983:SF16">
    <property type="entry name" value="LYSOCARDIOLIPIN ACYLTRANSFERASE 1"/>
    <property type="match status" value="1"/>
</dbReference>
<keyword evidence="3" id="KW-0012">Acyltransferase</keyword>
<dbReference type="PANTHER" id="PTHR10983">
    <property type="entry name" value="1-ACYLGLYCEROL-3-PHOSPHATE ACYLTRANSFERASE-RELATED"/>
    <property type="match status" value="1"/>
</dbReference>
<dbReference type="SUPFAM" id="SSF69593">
    <property type="entry name" value="Glycerol-3-phosphate (1)-acyltransferase"/>
    <property type="match status" value="1"/>
</dbReference>
<dbReference type="SMART" id="SM00563">
    <property type="entry name" value="PlsC"/>
    <property type="match status" value="1"/>
</dbReference>
<dbReference type="AlphaFoldDB" id="A0A0M9FUM7"/>
<gene>
    <name evidence="6" type="ORF">ABB37_07964</name>
</gene>
<dbReference type="Pfam" id="PF01553">
    <property type="entry name" value="Acyltransferase"/>
    <property type="match status" value="1"/>
</dbReference>
<name>A0A0M9FUM7_LEPPY</name>
<feature type="domain" description="Phospholipid/glycerol acyltransferase" evidence="5">
    <location>
        <begin position="127"/>
        <end position="249"/>
    </location>
</feature>
<dbReference type="EMBL" id="LGTL01000021">
    <property type="protein sequence ID" value="KPA76216.1"/>
    <property type="molecule type" value="Genomic_DNA"/>
</dbReference>
<sequence>MKVTLRGGLTLAGCLAVTVTNFLVASMWVYLTLFTVKYIFGEGPMRLCYRLSAAYHNFLQRAYFSWVGGLLEFGLGTRVAYTIVDDEGQEHLEQHYTTAIRSEDGRAEKYVDLDKFLRPPSTPGRAKIIIMNHHCRLDWLYMLLFFARTRGMVQQVRFVLKGELRQLPVLGWTMEMFRYLFLSRSWENDAKYIEGMVQFFHDTKDTPVVFIFPEGTDLSPSNVERSQAYAAKAGLPKFHHVLNPRTTGLIAVVKMLGGPEKVEEVLDFTIGYTYHAPGERPNEPSLINGHHPKKVHLLLRRYVLEGTEAAARANPASVVPADEAKMAAWTHERFAEKEQLLSRFYVSNPVGFDAADVKAVLSTQLGLSCYDSDEEQVRHPHRSQWRRYYQQVGPFGVVLVPLYWLVPVTYFVLCTRWWLSVLWTVAVLFTFTKGIKAVGGLQRALLLSKVAPEKTAMQRLRQWLEIRQTKDKKED</sequence>
<evidence type="ECO:0000256" key="1">
    <source>
        <dbReference type="ARBA" id="ARBA00008655"/>
    </source>
</evidence>
<dbReference type="VEuPathDB" id="TriTrypDB:LpyrH10_21_1000"/>
<evidence type="ECO:0000313" key="6">
    <source>
        <dbReference type="EMBL" id="KPA76216.1"/>
    </source>
</evidence>
<comment type="caution">
    <text evidence="6">The sequence shown here is derived from an EMBL/GenBank/DDBJ whole genome shotgun (WGS) entry which is preliminary data.</text>
</comment>
<dbReference type="OrthoDB" id="186786at2759"/>
<keyword evidence="4" id="KW-1133">Transmembrane helix</keyword>
<accession>A0A0M9FUM7</accession>
<keyword evidence="4" id="KW-0812">Transmembrane</keyword>
<dbReference type="GeneID" id="26908249"/>
<dbReference type="CDD" id="cd07990">
    <property type="entry name" value="LPLAT_LCLAT1-like"/>
    <property type="match status" value="1"/>
</dbReference>
<feature type="transmembrane region" description="Helical" evidence="4">
    <location>
        <begin position="417"/>
        <end position="435"/>
    </location>
</feature>
<comment type="similarity">
    <text evidence="1">Belongs to the 1-acyl-sn-glycerol-3-phosphate acyltransferase family.</text>
</comment>
<organism evidence="6 7">
    <name type="scientific">Leptomonas pyrrhocoris</name>
    <name type="common">Firebug parasite</name>
    <dbReference type="NCBI Taxonomy" id="157538"/>
    <lineage>
        <taxon>Eukaryota</taxon>
        <taxon>Discoba</taxon>
        <taxon>Euglenozoa</taxon>
        <taxon>Kinetoplastea</taxon>
        <taxon>Metakinetoplastina</taxon>
        <taxon>Trypanosomatida</taxon>
        <taxon>Trypanosomatidae</taxon>
        <taxon>Leishmaniinae</taxon>
        <taxon>Leptomonas</taxon>
    </lineage>
</organism>
<dbReference type="Pfam" id="PF16076">
    <property type="entry name" value="Acyltransf_C"/>
    <property type="match status" value="1"/>
</dbReference>
<dbReference type="InterPro" id="IPR032098">
    <property type="entry name" value="Acyltransf_C"/>
</dbReference>
<feature type="transmembrane region" description="Helical" evidence="4">
    <location>
        <begin position="392"/>
        <end position="411"/>
    </location>
</feature>
<evidence type="ECO:0000313" key="7">
    <source>
        <dbReference type="Proteomes" id="UP000037923"/>
    </source>
</evidence>
<keyword evidence="4" id="KW-0472">Membrane</keyword>
<protein>
    <recommendedName>
        <fullName evidence="5">Phospholipid/glycerol acyltransferase domain-containing protein</fullName>
    </recommendedName>
</protein>
<dbReference type="GO" id="GO:0016746">
    <property type="term" value="F:acyltransferase activity"/>
    <property type="evidence" value="ECO:0007669"/>
    <property type="project" value="UniProtKB-KW"/>
</dbReference>
<dbReference type="InterPro" id="IPR002123">
    <property type="entry name" value="Plipid/glycerol_acylTrfase"/>
</dbReference>
<keyword evidence="2" id="KW-0808">Transferase</keyword>
<proteinExistence type="inferred from homology"/>
<reference evidence="6 7" key="1">
    <citation type="submission" date="2015-07" db="EMBL/GenBank/DDBJ databases">
        <title>High-quality genome of monoxenous trypanosomatid Leptomonas pyrrhocoris.</title>
        <authorList>
            <person name="Flegontov P."/>
            <person name="Butenko A."/>
            <person name="Firsov S."/>
            <person name="Vlcek C."/>
            <person name="Logacheva M.D."/>
            <person name="Field M."/>
            <person name="Filatov D."/>
            <person name="Flegontova O."/>
            <person name="Gerasimov E."/>
            <person name="Jackson A.P."/>
            <person name="Kelly S."/>
            <person name="Opperdoes F."/>
            <person name="O'Reilly A."/>
            <person name="Votypka J."/>
            <person name="Yurchenko V."/>
            <person name="Lukes J."/>
        </authorList>
    </citation>
    <scope>NUCLEOTIDE SEQUENCE [LARGE SCALE GENOMIC DNA]</scope>
    <source>
        <strain evidence="6">H10</strain>
    </source>
</reference>
<dbReference type="Proteomes" id="UP000037923">
    <property type="component" value="Unassembled WGS sequence"/>
</dbReference>
<dbReference type="OMA" id="LPKFHHV"/>